<dbReference type="eggNOG" id="COG3039">
    <property type="taxonomic scope" value="Bacteria"/>
</dbReference>
<dbReference type="Pfam" id="PF13612">
    <property type="entry name" value="DDE_Tnp_1_3"/>
    <property type="match status" value="1"/>
</dbReference>
<feature type="domain" description="Transposase DDE" evidence="1">
    <location>
        <begin position="105"/>
        <end position="255"/>
    </location>
</feature>
<dbReference type="AlphaFoldDB" id="A0A077B0D4"/>
<dbReference type="KEGG" id="paca:ID47_06100"/>
<dbReference type="NCBIfam" id="NF033520">
    <property type="entry name" value="transpos_IS982"/>
    <property type="match status" value="1"/>
</dbReference>
<dbReference type="SUPFAM" id="SSF53098">
    <property type="entry name" value="Ribonuclease H-like"/>
    <property type="match status" value="1"/>
</dbReference>
<evidence type="ECO:0000259" key="1">
    <source>
        <dbReference type="Pfam" id="PF13612"/>
    </source>
</evidence>
<dbReference type="EMBL" id="CP008941">
    <property type="protein sequence ID" value="AIK96400.1"/>
    <property type="molecule type" value="Genomic_DNA"/>
</dbReference>
<dbReference type="InterPro" id="IPR025668">
    <property type="entry name" value="Tnp_DDE_dom"/>
</dbReference>
<gene>
    <name evidence="2" type="ORF">ID47_06100</name>
</gene>
<reference evidence="2 3" key="1">
    <citation type="submission" date="2014-07" db="EMBL/GenBank/DDBJ databases">
        <title>Comparative genomic insights into amoeba endosymbionts belonging to the families of Holosporaceae and Candidatus Midichloriaceae within Rickettsiales.</title>
        <authorList>
            <person name="Wang Z."/>
            <person name="Wu M."/>
        </authorList>
    </citation>
    <scope>NUCLEOTIDE SEQUENCE [LARGE SCALE GENOMIC DNA]</scope>
    <source>
        <strain evidence="2">PRA3</strain>
    </source>
</reference>
<organism evidence="2 3">
    <name type="scientific">Candidatus Odyssella acanthamoebae</name>
    <dbReference type="NCBI Taxonomy" id="91604"/>
    <lineage>
        <taxon>Bacteria</taxon>
        <taxon>Pseudomonadati</taxon>
        <taxon>Pseudomonadota</taxon>
        <taxon>Alphaproteobacteria</taxon>
        <taxon>Holosporales</taxon>
        <taxon>Candidatus Paracaedibacteraceae</taxon>
        <taxon>Candidatus Odyssella</taxon>
    </lineage>
</organism>
<dbReference type="STRING" id="91604.ID47_06100"/>
<dbReference type="HOGENOM" id="CLU_073308_1_0_5"/>
<dbReference type="Proteomes" id="UP000028926">
    <property type="component" value="Chromosome"/>
</dbReference>
<evidence type="ECO:0000313" key="2">
    <source>
        <dbReference type="EMBL" id="AIK96400.1"/>
    </source>
</evidence>
<protein>
    <recommendedName>
        <fullName evidence="1">Transposase DDE domain-containing protein</fullName>
    </recommendedName>
</protein>
<evidence type="ECO:0000313" key="3">
    <source>
        <dbReference type="Proteomes" id="UP000028926"/>
    </source>
</evidence>
<accession>A0A077B0D4</accession>
<dbReference type="InterPro" id="IPR012337">
    <property type="entry name" value="RNaseH-like_sf"/>
</dbReference>
<name>A0A077B0D4_9PROT</name>
<dbReference type="OrthoDB" id="9774608at2"/>
<sequence length="286" mass="33561">MSIDILALYVCLADFCKLYNSCLKHHFLPALKHRHREGYLSLEEILFIEVYFHFSPYKDFKDYYLYGICVEHRDKFGKLPCYQRFVALKKQVFMPLAILLYYLTGEQTGLYFADSTNLKVCHNKRIFNHKVFQGLAQRGKTTMGWFFGLKLHLILNHKGQAVRFTPGNTDDRATLIRMIKGLKGKCFTDKGYIGKDIFHTLWQNGIHLITGIRKNMKNYLMSYRDKLLLRKRFIIETVFGILKTDMNLEHSRHRSPTNAFVHIMATLVAYSYKTNKPKINTSFSIS</sequence>
<keyword evidence="3" id="KW-1185">Reference proteome</keyword>
<proteinExistence type="predicted"/>
<dbReference type="RefSeq" id="WP_038464780.1">
    <property type="nucleotide sequence ID" value="NZ_CP008941.1"/>
</dbReference>